<dbReference type="Proteomes" id="UP000024635">
    <property type="component" value="Unassembled WGS sequence"/>
</dbReference>
<sequence length="72" mass="7859">MNPPITAQQRTSCHPSLAQQSLEGFFEFERLTSHKRACHAVLRVAAIKLRPNGLPRPECSGPDCTNAGARGM</sequence>
<organism evidence="1 2">
    <name type="scientific">Ancylostoma ceylanicum</name>
    <dbReference type="NCBI Taxonomy" id="53326"/>
    <lineage>
        <taxon>Eukaryota</taxon>
        <taxon>Metazoa</taxon>
        <taxon>Ecdysozoa</taxon>
        <taxon>Nematoda</taxon>
        <taxon>Chromadorea</taxon>
        <taxon>Rhabditida</taxon>
        <taxon>Rhabditina</taxon>
        <taxon>Rhabditomorpha</taxon>
        <taxon>Strongyloidea</taxon>
        <taxon>Ancylostomatidae</taxon>
        <taxon>Ancylostomatinae</taxon>
        <taxon>Ancylostoma</taxon>
    </lineage>
</organism>
<comment type="caution">
    <text evidence="1">The sequence shown here is derived from an EMBL/GenBank/DDBJ whole genome shotgun (WGS) entry which is preliminary data.</text>
</comment>
<dbReference type="OrthoDB" id="19092at2759"/>
<keyword evidence="2" id="KW-1185">Reference proteome</keyword>
<evidence type="ECO:0000313" key="2">
    <source>
        <dbReference type="Proteomes" id="UP000024635"/>
    </source>
</evidence>
<dbReference type="AlphaFoldDB" id="A0A016SRB9"/>
<reference evidence="2" key="1">
    <citation type="journal article" date="2015" name="Nat. Genet.">
        <title>The genome and transcriptome of the zoonotic hookworm Ancylostoma ceylanicum identify infection-specific gene families.</title>
        <authorList>
            <person name="Schwarz E.M."/>
            <person name="Hu Y."/>
            <person name="Antoshechkin I."/>
            <person name="Miller M.M."/>
            <person name="Sternberg P.W."/>
            <person name="Aroian R.V."/>
        </authorList>
    </citation>
    <scope>NUCLEOTIDE SEQUENCE</scope>
    <source>
        <strain evidence="2">HY135</strain>
    </source>
</reference>
<evidence type="ECO:0000313" key="1">
    <source>
        <dbReference type="EMBL" id="EYB93253.1"/>
    </source>
</evidence>
<name>A0A016SRB9_9BILA</name>
<accession>A0A016SRB9</accession>
<dbReference type="EMBL" id="JARK01001520">
    <property type="protein sequence ID" value="EYB93253.1"/>
    <property type="molecule type" value="Genomic_DNA"/>
</dbReference>
<protein>
    <submittedName>
        <fullName evidence="1">Uncharacterized protein</fullName>
    </submittedName>
</protein>
<proteinExistence type="predicted"/>
<gene>
    <name evidence="1" type="primary">Acey_s0184.g977</name>
    <name evidence="1" type="ORF">Y032_0184g977</name>
</gene>